<feature type="compositionally biased region" description="Acidic residues" evidence="1">
    <location>
        <begin position="49"/>
        <end position="67"/>
    </location>
</feature>
<dbReference type="Proteomes" id="UP000015354">
    <property type="component" value="Unassembled WGS sequence"/>
</dbReference>
<feature type="compositionally biased region" description="Basic residues" evidence="1">
    <location>
        <begin position="97"/>
        <end position="106"/>
    </location>
</feature>
<feature type="compositionally biased region" description="Acidic residues" evidence="1">
    <location>
        <begin position="24"/>
        <end position="34"/>
    </location>
</feature>
<sequence>MEEEGDETEGSALDLAEREILEELKDDDDVEGEEFLDKDGKDTAGEHGAEEDEDEAELNVEDADDDAPSATNVTKNKKRTDKEEKTLRTTQRSMASTRRRMRTANT</sequence>
<evidence type="ECO:0000313" key="2">
    <source>
        <dbReference type="EMBL" id="EPY18279.1"/>
    </source>
</evidence>
<feature type="compositionally biased region" description="Basic and acidic residues" evidence="1">
    <location>
        <begin position="35"/>
        <end position="48"/>
    </location>
</feature>
<comment type="caution">
    <text evidence="2">The sequence shown here is derived from an EMBL/GenBank/DDBJ whole genome shotgun (WGS) entry which is preliminary data.</text>
</comment>
<evidence type="ECO:0000256" key="1">
    <source>
        <dbReference type="SAM" id="MobiDB-lite"/>
    </source>
</evidence>
<gene>
    <name evidence="2" type="ORF">STCU_10081</name>
</gene>
<dbReference type="AlphaFoldDB" id="S9TNH5"/>
<evidence type="ECO:0000313" key="3">
    <source>
        <dbReference type="Proteomes" id="UP000015354"/>
    </source>
</evidence>
<keyword evidence="3" id="KW-1185">Reference proteome</keyword>
<name>S9TNH5_9TRYP</name>
<feature type="region of interest" description="Disordered" evidence="1">
    <location>
        <begin position="1"/>
        <end position="106"/>
    </location>
</feature>
<organism evidence="2 3">
    <name type="scientific">Strigomonas culicis</name>
    <dbReference type="NCBI Taxonomy" id="28005"/>
    <lineage>
        <taxon>Eukaryota</taxon>
        <taxon>Discoba</taxon>
        <taxon>Euglenozoa</taxon>
        <taxon>Kinetoplastea</taxon>
        <taxon>Metakinetoplastina</taxon>
        <taxon>Trypanosomatida</taxon>
        <taxon>Trypanosomatidae</taxon>
        <taxon>Strigomonadinae</taxon>
        <taxon>Strigomonas</taxon>
    </lineage>
</organism>
<accession>S9TNH5</accession>
<proteinExistence type="predicted"/>
<dbReference type="EMBL" id="ATMH01010007">
    <property type="protein sequence ID" value="EPY18279.1"/>
    <property type="molecule type" value="Genomic_DNA"/>
</dbReference>
<reference evidence="2 3" key="1">
    <citation type="journal article" date="2013" name="PLoS ONE">
        <title>Predicting the Proteins of Angomonas deanei, Strigomonas culicis and Their Respective Endosymbionts Reveals New Aspects of the Trypanosomatidae Family.</title>
        <authorList>
            <person name="Motta M.C."/>
            <person name="Martins A.C."/>
            <person name="de Souza S.S."/>
            <person name="Catta-Preta C.M."/>
            <person name="Silva R."/>
            <person name="Klein C.C."/>
            <person name="de Almeida L.G."/>
            <person name="de Lima Cunha O."/>
            <person name="Ciapina L.P."/>
            <person name="Brocchi M."/>
            <person name="Colabardini A.C."/>
            <person name="de Araujo Lima B."/>
            <person name="Machado C.R."/>
            <person name="de Almeida Soares C.M."/>
            <person name="Probst C.M."/>
            <person name="de Menezes C.B."/>
            <person name="Thompson C.E."/>
            <person name="Bartholomeu D.C."/>
            <person name="Gradia D.F."/>
            <person name="Pavoni D.P."/>
            <person name="Grisard E.C."/>
            <person name="Fantinatti-Garboggini F."/>
            <person name="Marchini F.K."/>
            <person name="Rodrigues-Luiz G.F."/>
            <person name="Wagner G."/>
            <person name="Goldman G.H."/>
            <person name="Fietto J.L."/>
            <person name="Elias M.C."/>
            <person name="Goldman M.H."/>
            <person name="Sagot M.F."/>
            <person name="Pereira M."/>
            <person name="Stoco P.H."/>
            <person name="de Mendonca-Neto R.P."/>
            <person name="Teixeira S.M."/>
            <person name="Maciel T.E."/>
            <person name="de Oliveira Mendes T.A."/>
            <person name="Urmenyi T.P."/>
            <person name="de Souza W."/>
            <person name="Schenkman S."/>
            <person name="de Vasconcelos A.T."/>
        </authorList>
    </citation>
    <scope>NUCLEOTIDE SEQUENCE [LARGE SCALE GENOMIC DNA]</scope>
</reference>
<protein>
    <submittedName>
        <fullName evidence="2">Uncharacterized protein</fullName>
    </submittedName>
</protein>